<proteinExistence type="predicted"/>
<keyword evidence="5" id="KW-1185">Reference proteome</keyword>
<evidence type="ECO:0000259" key="3">
    <source>
        <dbReference type="PROSITE" id="PS50977"/>
    </source>
</evidence>
<protein>
    <recommendedName>
        <fullName evidence="3">HTH tetR-type domain-containing protein</fullName>
    </recommendedName>
</protein>
<organism evidence="4 5">
    <name type="scientific">Enteractinococcus helveticum</name>
    <dbReference type="NCBI Taxonomy" id="1837282"/>
    <lineage>
        <taxon>Bacteria</taxon>
        <taxon>Bacillati</taxon>
        <taxon>Actinomycetota</taxon>
        <taxon>Actinomycetes</taxon>
        <taxon>Micrococcales</taxon>
        <taxon>Micrococcaceae</taxon>
    </lineage>
</organism>
<feature type="domain" description="HTH tetR-type" evidence="3">
    <location>
        <begin position="20"/>
        <end position="81"/>
    </location>
</feature>
<keyword evidence="1 2" id="KW-0238">DNA-binding</keyword>
<comment type="caution">
    <text evidence="4">The sequence shown here is derived from an EMBL/GenBank/DDBJ whole genome shotgun (WGS) entry which is preliminary data.</text>
</comment>
<reference evidence="4 5" key="1">
    <citation type="submission" date="2016-04" db="EMBL/GenBank/DDBJ databases">
        <title>First whole genome shotgun sequence of the bacterium Enteractinococcus sp. strain UASWS1574.</title>
        <authorList>
            <person name="Crovadore J."/>
            <person name="Chablais R."/>
            <person name="Lefort F."/>
        </authorList>
    </citation>
    <scope>NUCLEOTIDE SEQUENCE [LARGE SCALE GENOMIC DNA]</scope>
    <source>
        <strain evidence="4 5">UASWS1574</strain>
    </source>
</reference>
<dbReference type="STRING" id="1837282.A6F49_15405"/>
<evidence type="ECO:0000256" key="2">
    <source>
        <dbReference type="PROSITE-ProRule" id="PRU00335"/>
    </source>
</evidence>
<dbReference type="InterPro" id="IPR001647">
    <property type="entry name" value="HTH_TetR"/>
</dbReference>
<evidence type="ECO:0000313" key="5">
    <source>
        <dbReference type="Proteomes" id="UP000078292"/>
    </source>
</evidence>
<dbReference type="InterPro" id="IPR009057">
    <property type="entry name" value="Homeodomain-like_sf"/>
</dbReference>
<dbReference type="EMBL" id="LXEY01000022">
    <property type="protein sequence ID" value="OAV59256.1"/>
    <property type="molecule type" value="Genomic_DNA"/>
</dbReference>
<accession>A0A1B7LW30</accession>
<dbReference type="SUPFAM" id="SSF46689">
    <property type="entry name" value="Homeodomain-like"/>
    <property type="match status" value="1"/>
</dbReference>
<dbReference type="AlphaFoldDB" id="A0A1B7LW30"/>
<dbReference type="PROSITE" id="PS50977">
    <property type="entry name" value="HTH_TETR_2"/>
    <property type="match status" value="1"/>
</dbReference>
<dbReference type="Gene3D" id="1.10.357.10">
    <property type="entry name" value="Tetracycline Repressor, domain 2"/>
    <property type="match status" value="1"/>
</dbReference>
<name>A0A1B7LW30_9MICC</name>
<dbReference type="Proteomes" id="UP000078292">
    <property type="component" value="Unassembled WGS sequence"/>
</dbReference>
<evidence type="ECO:0000256" key="1">
    <source>
        <dbReference type="ARBA" id="ARBA00023125"/>
    </source>
</evidence>
<gene>
    <name evidence="4" type="ORF">A6F49_15405</name>
</gene>
<dbReference type="GO" id="GO:0003677">
    <property type="term" value="F:DNA binding"/>
    <property type="evidence" value="ECO:0007669"/>
    <property type="project" value="UniProtKB-UniRule"/>
</dbReference>
<sequence length="209" mass="22628">MEQVASGPEDAESSVNPRAERSRAALIDAVTVALDEGQPGEVFSVAEISRAAGVSRPTLYQHFGDLPNLMRASALVRLTSLFDTVPPLQAHPTASWRTAATTVLQALLQELGHRRAFYLAVLDSTAGRDVREDVIEFLASRIIDVPALGAVMKKVESTAEGLREHAMFLAAGALWRTERWLRDDNPESASQLADRLSHILATTGGMQQA</sequence>
<dbReference type="Pfam" id="PF00440">
    <property type="entry name" value="TetR_N"/>
    <property type="match status" value="1"/>
</dbReference>
<evidence type="ECO:0000313" key="4">
    <source>
        <dbReference type="EMBL" id="OAV59256.1"/>
    </source>
</evidence>
<feature type="DNA-binding region" description="H-T-H motif" evidence="2">
    <location>
        <begin position="44"/>
        <end position="63"/>
    </location>
</feature>